<protein>
    <submittedName>
        <fullName evidence="2">Uncharacterized protein</fullName>
    </submittedName>
</protein>
<proteinExistence type="predicted"/>
<comment type="caution">
    <text evidence="2">The sequence shown here is derived from an EMBL/GenBank/DDBJ whole genome shotgun (WGS) entry which is preliminary data.</text>
</comment>
<reference evidence="2" key="1">
    <citation type="submission" date="2022-11" db="EMBL/GenBank/DDBJ databases">
        <authorList>
            <person name="Petersen C."/>
        </authorList>
    </citation>
    <scope>NUCLEOTIDE SEQUENCE</scope>
    <source>
        <strain evidence="2">IBT 22155</strain>
    </source>
</reference>
<dbReference type="OrthoDB" id="3905365at2759"/>
<gene>
    <name evidence="2" type="ORF">N7515_002034</name>
</gene>
<name>A0A9W9HAU0_9EURO</name>
<accession>A0A9W9HAU0</accession>
<organism evidence="2 3">
    <name type="scientific">Penicillium bovifimosum</name>
    <dbReference type="NCBI Taxonomy" id="126998"/>
    <lineage>
        <taxon>Eukaryota</taxon>
        <taxon>Fungi</taxon>
        <taxon>Dikarya</taxon>
        <taxon>Ascomycota</taxon>
        <taxon>Pezizomycotina</taxon>
        <taxon>Eurotiomycetes</taxon>
        <taxon>Eurotiomycetidae</taxon>
        <taxon>Eurotiales</taxon>
        <taxon>Aspergillaceae</taxon>
        <taxon>Penicillium</taxon>
    </lineage>
</organism>
<dbReference type="Proteomes" id="UP001149079">
    <property type="component" value="Unassembled WGS sequence"/>
</dbReference>
<evidence type="ECO:0000256" key="1">
    <source>
        <dbReference type="SAM" id="Coils"/>
    </source>
</evidence>
<dbReference type="EMBL" id="JAPQKL010000002">
    <property type="protein sequence ID" value="KAJ5143247.1"/>
    <property type="molecule type" value="Genomic_DNA"/>
</dbReference>
<evidence type="ECO:0000313" key="3">
    <source>
        <dbReference type="Proteomes" id="UP001149079"/>
    </source>
</evidence>
<feature type="coiled-coil region" evidence="1">
    <location>
        <begin position="39"/>
        <end position="73"/>
    </location>
</feature>
<dbReference type="GeneID" id="81401948"/>
<evidence type="ECO:0000313" key="2">
    <source>
        <dbReference type="EMBL" id="KAJ5143247.1"/>
    </source>
</evidence>
<dbReference type="RefSeq" id="XP_056524891.1">
    <property type="nucleotide sequence ID" value="XM_056662778.1"/>
</dbReference>
<sequence length="91" mass="10729">MAKHKKQRLSQTWWSWKESAEKRLLFLAHSRPTSNDALQTREAEKRKSTEEQLARVQQEANQLRAQVERLGSCQWPREFALFPPDTLPLQA</sequence>
<keyword evidence="1" id="KW-0175">Coiled coil</keyword>
<keyword evidence="3" id="KW-1185">Reference proteome</keyword>
<reference evidence="2" key="2">
    <citation type="journal article" date="2023" name="IMA Fungus">
        <title>Comparative genomic study of the Penicillium genus elucidates a diverse pangenome and 15 lateral gene transfer events.</title>
        <authorList>
            <person name="Petersen C."/>
            <person name="Sorensen T."/>
            <person name="Nielsen M.R."/>
            <person name="Sondergaard T.E."/>
            <person name="Sorensen J.L."/>
            <person name="Fitzpatrick D.A."/>
            <person name="Frisvad J.C."/>
            <person name="Nielsen K.L."/>
        </authorList>
    </citation>
    <scope>NUCLEOTIDE SEQUENCE</scope>
    <source>
        <strain evidence="2">IBT 22155</strain>
    </source>
</reference>
<dbReference type="AlphaFoldDB" id="A0A9W9HAU0"/>